<dbReference type="GO" id="GO:0005198">
    <property type="term" value="F:structural molecule activity"/>
    <property type="evidence" value="ECO:0007669"/>
    <property type="project" value="InterPro"/>
</dbReference>
<feature type="domain" description="Major capsid protein N-terminal" evidence="2">
    <location>
        <begin position="25"/>
        <end position="241"/>
    </location>
</feature>
<dbReference type="EMBL" id="MN739418">
    <property type="protein sequence ID" value="QHT03846.1"/>
    <property type="molecule type" value="Genomic_DNA"/>
</dbReference>
<dbReference type="Pfam" id="PF16903">
    <property type="entry name" value="Capsid_N"/>
    <property type="match status" value="1"/>
</dbReference>
<dbReference type="Pfam" id="PF04451">
    <property type="entry name" value="Capsid_NCLDV"/>
    <property type="match status" value="1"/>
</dbReference>
<evidence type="ECO:0008006" key="4">
    <source>
        <dbReference type="Google" id="ProtNLM"/>
    </source>
</evidence>
<evidence type="ECO:0000259" key="2">
    <source>
        <dbReference type="Pfam" id="PF16903"/>
    </source>
</evidence>
<feature type="domain" description="Major capsid protein C-terminal" evidence="1">
    <location>
        <begin position="244"/>
        <end position="440"/>
    </location>
</feature>
<dbReference type="InterPro" id="IPR016112">
    <property type="entry name" value="VP_dsDNA_II"/>
</dbReference>
<dbReference type="AlphaFoldDB" id="A0A6C0CGE5"/>
<dbReference type="InterPro" id="IPR038519">
    <property type="entry name" value="MCP_C_sf"/>
</dbReference>
<dbReference type="InterPro" id="IPR031654">
    <property type="entry name" value="Capsid_N"/>
</dbReference>
<accession>A0A6C0CGE5</accession>
<dbReference type="Gene3D" id="2.70.9.20">
    <property type="entry name" value="Major capsid protein Vp54"/>
    <property type="match status" value="1"/>
</dbReference>
<name>A0A6C0CGE5_9ZZZZ</name>
<sequence length="445" mass="50011">MGGGLLQLVAYGAQDAYLSGNPQITFWKGLFKRHTNFAMEPFRINLSGEAAWGVKHSALIPRHADLLYSTYLEVVLPPGSYFNNDQGRLGYNLIRYVELDIGGQLIDRLYGEWLFLWDCLSSDIHTGIKLHQMVGDGAAPGPYGIPASSSCINGQSNQPALPTTLYIPLNFFYTRNPGAALPLIALQYHEVKINIQWQDAKVVSGDFTGKTYVNGSTPPYYPAIPAQPVQAAVYIDYIYLDTEERRRMAQQSHEYLIEQTQYNEDKGISSYSNRIDLTFNHPVKELVWVVQPNWYTNCHAAQYPGNGPLTRLTPFTYDKAAVANQRLQINGQDRLDTRYGDYFNMVQPYQHHTGSSGVTYVGASQVYNNYQPGVYMYSFALKPEEHQPSGTCNFSRIDTATLVINLSNNVTIESDIDKTYDVRVYAVNYNILRVMSGMGGLAYSN</sequence>
<dbReference type="SUPFAM" id="SSF49749">
    <property type="entry name" value="Group II dsDNA viruses VP"/>
    <property type="match status" value="2"/>
</dbReference>
<dbReference type="Gene3D" id="2.70.9.10">
    <property type="entry name" value="Adenovirus Type 2 Hexon, domain 4"/>
    <property type="match status" value="1"/>
</dbReference>
<evidence type="ECO:0000259" key="1">
    <source>
        <dbReference type="Pfam" id="PF04451"/>
    </source>
</evidence>
<dbReference type="InterPro" id="IPR007542">
    <property type="entry name" value="MCP_C"/>
</dbReference>
<evidence type="ECO:0000313" key="3">
    <source>
        <dbReference type="EMBL" id="QHT03846.1"/>
    </source>
</evidence>
<organism evidence="3">
    <name type="scientific">viral metagenome</name>
    <dbReference type="NCBI Taxonomy" id="1070528"/>
    <lineage>
        <taxon>unclassified sequences</taxon>
        <taxon>metagenomes</taxon>
        <taxon>organismal metagenomes</taxon>
    </lineage>
</organism>
<protein>
    <recommendedName>
        <fullName evidence="4">Major capsid protein N-terminal domain-containing protein</fullName>
    </recommendedName>
</protein>
<proteinExistence type="predicted"/>
<reference evidence="3" key="1">
    <citation type="journal article" date="2020" name="Nature">
        <title>Giant virus diversity and host interactions through global metagenomics.</title>
        <authorList>
            <person name="Schulz F."/>
            <person name="Roux S."/>
            <person name="Paez-Espino D."/>
            <person name="Jungbluth S."/>
            <person name="Walsh D.A."/>
            <person name="Denef V.J."/>
            <person name="McMahon K.D."/>
            <person name="Konstantinidis K.T."/>
            <person name="Eloe-Fadrosh E.A."/>
            <person name="Kyrpides N.C."/>
            <person name="Woyke T."/>
        </authorList>
    </citation>
    <scope>NUCLEOTIDE SEQUENCE</scope>
    <source>
        <strain evidence="3">GVMAG-M-3300021120-1</strain>
    </source>
</reference>